<proteinExistence type="inferred from homology"/>
<dbReference type="Proteomes" id="UP000179115">
    <property type="component" value="Unassembled WGS sequence"/>
</dbReference>
<evidence type="ECO:0000256" key="3">
    <source>
        <dbReference type="ARBA" id="ARBA00022670"/>
    </source>
</evidence>
<evidence type="ECO:0000256" key="7">
    <source>
        <dbReference type="RuleBase" id="RU003653"/>
    </source>
</evidence>
<comment type="cofactor">
    <cofactor evidence="6">
        <name>Co(2+)</name>
        <dbReference type="ChEBI" id="CHEBI:48828"/>
    </cofactor>
    <cofactor evidence="6">
        <name>Zn(2+)</name>
        <dbReference type="ChEBI" id="CHEBI:29105"/>
    </cofactor>
    <cofactor evidence="6">
        <name>Mn(2+)</name>
        <dbReference type="ChEBI" id="CHEBI:29035"/>
    </cofactor>
    <cofactor evidence="6">
        <name>Fe(2+)</name>
        <dbReference type="ChEBI" id="CHEBI:29033"/>
    </cofactor>
    <text evidence="6">Binds 2 divalent metal cations per subunit. Has a high-affinity and a low affinity metal-binding site. The true nature of the physiological cofactor is under debate. The enzyme is active with cobalt, zinc, manganese or divalent iron ions. Most likely, methionine aminopeptidases function as mononuclear Fe(2+)-metalloproteases under physiological conditions, and the catalytically relevant metal-binding site has been assigned to the histidine-containing high-affinity site.</text>
</comment>
<dbReference type="Pfam" id="PF00557">
    <property type="entry name" value="Peptidase_M24"/>
    <property type="match status" value="1"/>
</dbReference>
<feature type="domain" description="Peptidase M24" evidence="8">
    <location>
        <begin position="11"/>
        <end position="246"/>
    </location>
</feature>
<feature type="binding site" evidence="6">
    <location>
        <position position="101"/>
    </location>
    <ligand>
        <name>a divalent metal cation</name>
        <dbReference type="ChEBI" id="CHEBI:60240"/>
        <label>1</label>
    </ligand>
</feature>
<feature type="binding site" evidence="6">
    <location>
        <position position="112"/>
    </location>
    <ligand>
        <name>a divalent metal cation</name>
        <dbReference type="ChEBI" id="CHEBI:60240"/>
        <label>2</label>
        <note>catalytic</note>
    </ligand>
</feature>
<evidence type="ECO:0000313" key="10">
    <source>
        <dbReference type="Proteomes" id="UP000179115"/>
    </source>
</evidence>
<feature type="binding site" evidence="6">
    <location>
        <position position="182"/>
    </location>
    <ligand>
        <name>substrate</name>
    </ligand>
</feature>
<dbReference type="PANTHER" id="PTHR43330:SF27">
    <property type="entry name" value="METHIONINE AMINOPEPTIDASE"/>
    <property type="match status" value="1"/>
</dbReference>
<feature type="binding site" evidence="6">
    <location>
        <position position="82"/>
    </location>
    <ligand>
        <name>substrate</name>
    </ligand>
</feature>
<sequence length="256" mass="26899">MIAREENERVLLREAGKRLGAVLSAVAQAARVGATSAELDSLALKLIAEGGDRAAFLDYTPSGAKRPFPAALCVSINNEVVHGIPNEHPRTLKEGDIVSLDLGLTHRGFVVDAAVTVPVGVIDAAAKRLIAATKEALEDGIHQAVVGNTVGDISFAIGASIKKSGFSPANELGGHGVGERVHEEPYVPNWGTRGEGEKIVEGLVLALEPIVNEGSGNIRSLSDGYTIVTRDGKRSAHFEHTILVTKKGPEILTVLN</sequence>
<feature type="binding site" evidence="6">
    <location>
        <position position="175"/>
    </location>
    <ligand>
        <name>a divalent metal cation</name>
        <dbReference type="ChEBI" id="CHEBI:60240"/>
        <label>2</label>
        <note>catalytic</note>
    </ligand>
</feature>
<evidence type="ECO:0000256" key="1">
    <source>
        <dbReference type="ARBA" id="ARBA00002521"/>
    </source>
</evidence>
<dbReference type="EC" id="3.4.11.18" evidence="6 7"/>
<reference evidence="9 10" key="1">
    <citation type="journal article" date="2016" name="Nat. Commun.">
        <title>Thousands of microbial genomes shed light on interconnected biogeochemical processes in an aquifer system.</title>
        <authorList>
            <person name="Anantharaman K."/>
            <person name="Brown C.T."/>
            <person name="Hug L.A."/>
            <person name="Sharon I."/>
            <person name="Castelle C.J."/>
            <person name="Probst A.J."/>
            <person name="Thomas B.C."/>
            <person name="Singh A."/>
            <person name="Wilkins M.J."/>
            <person name="Karaoz U."/>
            <person name="Brodie E.L."/>
            <person name="Williams K.H."/>
            <person name="Hubbard S.S."/>
            <person name="Banfield J.F."/>
        </authorList>
    </citation>
    <scope>NUCLEOTIDE SEQUENCE [LARGE SCALE GENOMIC DNA]</scope>
</reference>
<keyword evidence="3 6" id="KW-0645">Protease</keyword>
<dbReference type="GO" id="GO:0004239">
    <property type="term" value="F:initiator methionyl aminopeptidase activity"/>
    <property type="evidence" value="ECO:0007669"/>
    <property type="project" value="UniProtKB-UniRule"/>
</dbReference>
<comment type="function">
    <text evidence="1 6">Removes the N-terminal methionine from nascent proteins. The N-terminal methionine is often cleaved when the second residue in the primary sequence is small and uncharged (Met-Ala-, Cys, Gly, Pro, Ser, Thr, or Val). Requires deformylation of the N(alpha)-formylated initiator methionine before it can be hydrolyzed.</text>
</comment>
<comment type="subunit">
    <text evidence="6">Monomer.</text>
</comment>
<dbReference type="HAMAP" id="MF_01974">
    <property type="entry name" value="MetAP_1"/>
    <property type="match status" value="1"/>
</dbReference>
<feature type="binding site" evidence="6">
    <location>
        <position position="239"/>
    </location>
    <ligand>
        <name>a divalent metal cation</name>
        <dbReference type="ChEBI" id="CHEBI:60240"/>
        <label>1</label>
    </ligand>
</feature>
<evidence type="ECO:0000259" key="8">
    <source>
        <dbReference type="Pfam" id="PF00557"/>
    </source>
</evidence>
<keyword evidence="5 6" id="KW-0378">Hydrolase</keyword>
<evidence type="ECO:0000313" key="9">
    <source>
        <dbReference type="EMBL" id="OGG71376.1"/>
    </source>
</evidence>
<keyword evidence="2 6" id="KW-0031">Aminopeptidase</keyword>
<dbReference type="AlphaFoldDB" id="A0A1F6ECK2"/>
<dbReference type="InterPro" id="IPR000994">
    <property type="entry name" value="Pept_M24"/>
</dbReference>
<evidence type="ECO:0000256" key="5">
    <source>
        <dbReference type="ARBA" id="ARBA00022801"/>
    </source>
</evidence>
<gene>
    <name evidence="6" type="primary">map</name>
    <name evidence="9" type="ORF">A3A35_01345</name>
</gene>
<feature type="binding site" evidence="6">
    <location>
        <position position="239"/>
    </location>
    <ligand>
        <name>a divalent metal cation</name>
        <dbReference type="ChEBI" id="CHEBI:60240"/>
        <label>2</label>
        <note>catalytic</note>
    </ligand>
</feature>
<feature type="binding site" evidence="6">
    <location>
        <position position="112"/>
    </location>
    <ligand>
        <name>a divalent metal cation</name>
        <dbReference type="ChEBI" id="CHEBI:60240"/>
        <label>1</label>
    </ligand>
</feature>
<dbReference type="InterPro" id="IPR001714">
    <property type="entry name" value="Pept_M24_MAP"/>
</dbReference>
<evidence type="ECO:0000256" key="6">
    <source>
        <dbReference type="HAMAP-Rule" id="MF_01974"/>
    </source>
</evidence>
<dbReference type="EMBL" id="MFLV01000023">
    <property type="protein sequence ID" value="OGG71376.1"/>
    <property type="molecule type" value="Genomic_DNA"/>
</dbReference>
<dbReference type="InterPro" id="IPR036005">
    <property type="entry name" value="Creatinase/aminopeptidase-like"/>
</dbReference>
<dbReference type="STRING" id="1798508.A3A35_01345"/>
<dbReference type="GO" id="GO:0070006">
    <property type="term" value="F:metalloaminopeptidase activity"/>
    <property type="evidence" value="ECO:0007669"/>
    <property type="project" value="UniProtKB-UniRule"/>
</dbReference>
<accession>A0A1F6ECK2</accession>
<dbReference type="InterPro" id="IPR002467">
    <property type="entry name" value="Pept_M24A_MAP1"/>
</dbReference>
<evidence type="ECO:0000256" key="2">
    <source>
        <dbReference type="ARBA" id="ARBA00022438"/>
    </source>
</evidence>
<dbReference type="SUPFAM" id="SSF55920">
    <property type="entry name" value="Creatinase/aminopeptidase"/>
    <property type="match status" value="1"/>
</dbReference>
<dbReference type="PRINTS" id="PR00599">
    <property type="entry name" value="MAPEPTIDASE"/>
</dbReference>
<organism evidence="9 10">
    <name type="scientific">Candidatus Kaiserbacteria bacterium RIFCSPLOWO2_01_FULL_51_21</name>
    <dbReference type="NCBI Taxonomy" id="1798508"/>
    <lineage>
        <taxon>Bacteria</taxon>
        <taxon>Candidatus Kaiseribacteriota</taxon>
    </lineage>
</organism>
<dbReference type="NCBIfam" id="TIGR00500">
    <property type="entry name" value="met_pdase_I"/>
    <property type="match status" value="1"/>
</dbReference>
<dbReference type="PANTHER" id="PTHR43330">
    <property type="entry name" value="METHIONINE AMINOPEPTIDASE"/>
    <property type="match status" value="1"/>
</dbReference>
<keyword evidence="4 6" id="KW-0479">Metal-binding</keyword>
<comment type="caution">
    <text evidence="9">The sequence shown here is derived from an EMBL/GenBank/DDBJ whole genome shotgun (WGS) entry which is preliminary data.</text>
</comment>
<dbReference type="GO" id="GO:0005829">
    <property type="term" value="C:cytosol"/>
    <property type="evidence" value="ECO:0007669"/>
    <property type="project" value="TreeGrafter"/>
</dbReference>
<comment type="similarity">
    <text evidence="6">Belongs to the peptidase M24A family. Methionine aminopeptidase type 1 subfamily.</text>
</comment>
<dbReference type="GO" id="GO:0006508">
    <property type="term" value="P:proteolysis"/>
    <property type="evidence" value="ECO:0007669"/>
    <property type="project" value="UniProtKB-KW"/>
</dbReference>
<comment type="catalytic activity">
    <reaction evidence="6 7">
        <text>Release of N-terminal amino acids, preferentially methionine, from peptides and arylamides.</text>
        <dbReference type="EC" id="3.4.11.18"/>
    </reaction>
</comment>
<dbReference type="Gene3D" id="3.90.230.10">
    <property type="entry name" value="Creatinase/methionine aminopeptidase superfamily"/>
    <property type="match status" value="1"/>
</dbReference>
<dbReference type="GO" id="GO:0046872">
    <property type="term" value="F:metal ion binding"/>
    <property type="evidence" value="ECO:0007669"/>
    <property type="project" value="UniProtKB-UniRule"/>
</dbReference>
<evidence type="ECO:0000256" key="4">
    <source>
        <dbReference type="ARBA" id="ARBA00022723"/>
    </source>
</evidence>
<feature type="binding site" evidence="6">
    <location>
        <position position="208"/>
    </location>
    <ligand>
        <name>a divalent metal cation</name>
        <dbReference type="ChEBI" id="CHEBI:60240"/>
        <label>2</label>
        <note>catalytic</note>
    </ligand>
</feature>
<name>A0A1F6ECK2_9BACT</name>
<protein>
    <recommendedName>
        <fullName evidence="6 7">Methionine aminopeptidase</fullName>
        <shortName evidence="6">MAP</shortName>
        <shortName evidence="6">MetAP</shortName>
        <ecNumber evidence="6 7">3.4.11.18</ecNumber>
    </recommendedName>
    <alternativeName>
        <fullName evidence="6">Peptidase M</fullName>
    </alternativeName>
</protein>
<dbReference type="CDD" id="cd01086">
    <property type="entry name" value="MetAP1"/>
    <property type="match status" value="1"/>
</dbReference>